<dbReference type="EnsemblMetazoa" id="ACOM043210-RA">
    <property type="protein sequence ID" value="ACOM043210-PA"/>
    <property type="gene ID" value="ACOM043210"/>
</dbReference>
<dbReference type="SUPFAM" id="SSF89733">
    <property type="entry name" value="L-sulfolactate dehydrogenase-like"/>
    <property type="match status" value="1"/>
</dbReference>
<dbReference type="AlphaFoldDB" id="A0A8W7Q579"/>
<evidence type="ECO:0000256" key="3">
    <source>
        <dbReference type="SAM" id="MobiDB-lite"/>
    </source>
</evidence>
<evidence type="ECO:0000256" key="2">
    <source>
        <dbReference type="ARBA" id="ARBA00023002"/>
    </source>
</evidence>
<dbReference type="InterPro" id="IPR043143">
    <property type="entry name" value="Mal/L-sulf/L-lact_DH-like_NADP"/>
</dbReference>
<dbReference type="EnsemblMetazoa" id="ACOM043210-RB">
    <property type="protein sequence ID" value="ACOM043210-PB.1"/>
    <property type="gene ID" value="ACOM043210"/>
</dbReference>
<dbReference type="InterPro" id="IPR003767">
    <property type="entry name" value="Malate/L-lactate_DH-like"/>
</dbReference>
<protein>
    <recommendedName>
        <fullName evidence="5">Malate dehydrogenase</fullName>
    </recommendedName>
</protein>
<dbReference type="InterPro" id="IPR036111">
    <property type="entry name" value="Mal/L-sulfo/L-lacto_DH-like_sf"/>
</dbReference>
<proteinExistence type="inferred from homology"/>
<dbReference type="Proteomes" id="UP000075882">
    <property type="component" value="Unassembled WGS sequence"/>
</dbReference>
<feature type="compositionally biased region" description="Low complexity" evidence="3">
    <location>
        <begin position="81"/>
        <end position="95"/>
    </location>
</feature>
<dbReference type="InterPro" id="IPR043144">
    <property type="entry name" value="Mal/L-sulf/L-lact_DH-like_ah"/>
</dbReference>
<dbReference type="PANTHER" id="PTHR11091">
    <property type="entry name" value="OXIDOREDUCTASE-RELATED"/>
    <property type="match status" value="1"/>
</dbReference>
<dbReference type="Pfam" id="PF02615">
    <property type="entry name" value="Ldh_2"/>
    <property type="match status" value="1"/>
</dbReference>
<organism evidence="4">
    <name type="scientific">Anopheles coluzzii</name>
    <name type="common">African malaria mosquito</name>
    <dbReference type="NCBI Taxonomy" id="1518534"/>
    <lineage>
        <taxon>Eukaryota</taxon>
        <taxon>Metazoa</taxon>
        <taxon>Ecdysozoa</taxon>
        <taxon>Arthropoda</taxon>
        <taxon>Hexapoda</taxon>
        <taxon>Insecta</taxon>
        <taxon>Pterygota</taxon>
        <taxon>Neoptera</taxon>
        <taxon>Endopterygota</taxon>
        <taxon>Diptera</taxon>
        <taxon>Nematocera</taxon>
        <taxon>Culicoidea</taxon>
        <taxon>Culicidae</taxon>
        <taxon>Anophelinae</taxon>
        <taxon>Anopheles</taxon>
    </lineage>
</organism>
<dbReference type="Gene3D" id="3.30.1370.60">
    <property type="entry name" value="Hypothetical oxidoreductase yiak, domain 2"/>
    <property type="match status" value="1"/>
</dbReference>
<dbReference type="Gene3D" id="1.10.1530.10">
    <property type="match status" value="1"/>
</dbReference>
<evidence type="ECO:0008006" key="5">
    <source>
        <dbReference type="Google" id="ProtNLM"/>
    </source>
</evidence>
<evidence type="ECO:0000313" key="4">
    <source>
        <dbReference type="EnsemblMetazoa" id="ACOM043210-PB.1"/>
    </source>
</evidence>
<dbReference type="VEuPathDB" id="VectorBase:ACON2_035282"/>
<name>A0A8W7Q579_ANOCL</name>
<sequence>MHSPSVSSVRFVGVHFKGLLARAALPQSAASHQQRGYCSGSSPVAQTSSRWATMMATATVRRLGVNAPAMLVVRLLSGTANSSSSTLSSTGEEAGQGSEISSWNKRKQQCREHHQLTCGQRQQAHSPFFHVQHHQQRSMSTTGAAKKGLVAVEEARRFMVDCLVKSNTPPAHAKQQADLLVEADYRGHFSHGMNRLEMYINDLHKNACNGSAVPAVLNETPATAWVDGNNGLGAVVGNFCMDLAIRKAKEVGVGWVCAKRSNHYGIAGWYTLRAMNAGCIGMSMTNTSPLASPTRSKEAALGTNPISVGAPGKDGDGFVLDMATTAVAVGKIEMQRRKNEPIPVGWAQGPDGHPTTDASVAFDTACLMPLGGTELTSGYKGYGLGAMVEVFCGVLAGANYATKIRKWTHAGADSEADLGQCFVAINPACFAPGFEGRLSDLTGILRNMPMTDPNHPVLVAGDPELHHMAMVDKEGGLAYHVNQIKTCTELSERLGVKPIEVI</sequence>
<evidence type="ECO:0000256" key="1">
    <source>
        <dbReference type="ARBA" id="ARBA00006056"/>
    </source>
</evidence>
<comment type="similarity">
    <text evidence="1">Belongs to the LDH2/MDH2 oxidoreductase family.</text>
</comment>
<dbReference type="GO" id="GO:0016491">
    <property type="term" value="F:oxidoreductase activity"/>
    <property type="evidence" value="ECO:0007669"/>
    <property type="project" value="UniProtKB-KW"/>
</dbReference>
<accession>A0A8W7Q579</accession>
<keyword evidence="2" id="KW-0560">Oxidoreductase</keyword>
<reference evidence="4" key="1">
    <citation type="submission" date="2022-08" db="UniProtKB">
        <authorList>
            <consortium name="EnsemblMetazoa"/>
        </authorList>
    </citation>
    <scope>IDENTIFICATION</scope>
</reference>
<dbReference type="PANTHER" id="PTHR11091:SF0">
    <property type="entry name" value="MALATE DEHYDROGENASE"/>
    <property type="match status" value="1"/>
</dbReference>
<feature type="region of interest" description="Disordered" evidence="3">
    <location>
        <begin position="81"/>
        <end position="106"/>
    </location>
</feature>